<feature type="domain" description="Major facilitator superfamily (MFS) profile" evidence="9">
    <location>
        <begin position="1"/>
        <end position="425"/>
    </location>
</feature>
<dbReference type="Proteomes" id="UP001454036">
    <property type="component" value="Unassembled WGS sequence"/>
</dbReference>
<keyword evidence="2" id="KW-0813">Transport</keyword>
<dbReference type="Pfam" id="PF07690">
    <property type="entry name" value="MFS_1"/>
    <property type="match status" value="1"/>
</dbReference>
<keyword evidence="11" id="KW-1185">Reference proteome</keyword>
<evidence type="ECO:0000256" key="8">
    <source>
        <dbReference type="SAM" id="SignalP"/>
    </source>
</evidence>
<evidence type="ECO:0000256" key="4">
    <source>
        <dbReference type="ARBA" id="ARBA00022989"/>
    </source>
</evidence>
<organism evidence="10 11">
    <name type="scientific">Lithospermum erythrorhizon</name>
    <name type="common">Purple gromwell</name>
    <name type="synonym">Lithospermum officinale var. erythrorhizon</name>
    <dbReference type="NCBI Taxonomy" id="34254"/>
    <lineage>
        <taxon>Eukaryota</taxon>
        <taxon>Viridiplantae</taxon>
        <taxon>Streptophyta</taxon>
        <taxon>Embryophyta</taxon>
        <taxon>Tracheophyta</taxon>
        <taxon>Spermatophyta</taxon>
        <taxon>Magnoliopsida</taxon>
        <taxon>eudicotyledons</taxon>
        <taxon>Gunneridae</taxon>
        <taxon>Pentapetalae</taxon>
        <taxon>asterids</taxon>
        <taxon>lamiids</taxon>
        <taxon>Boraginales</taxon>
        <taxon>Boraginaceae</taxon>
        <taxon>Boraginoideae</taxon>
        <taxon>Lithospermeae</taxon>
        <taxon>Lithospermum</taxon>
    </lineage>
</organism>
<keyword evidence="5 7" id="KW-0472">Membrane</keyword>
<dbReference type="PROSITE" id="PS50850">
    <property type="entry name" value="MFS"/>
    <property type="match status" value="1"/>
</dbReference>
<evidence type="ECO:0000256" key="5">
    <source>
        <dbReference type="ARBA" id="ARBA00023136"/>
    </source>
</evidence>
<feature type="transmembrane region" description="Helical" evidence="7">
    <location>
        <begin position="402"/>
        <end position="421"/>
    </location>
</feature>
<proteinExistence type="inferred from homology"/>
<dbReference type="GO" id="GO:0022857">
    <property type="term" value="F:transmembrane transporter activity"/>
    <property type="evidence" value="ECO:0007669"/>
    <property type="project" value="InterPro"/>
</dbReference>
<dbReference type="Gene3D" id="1.20.1250.20">
    <property type="entry name" value="MFS general substrate transporter like domains"/>
    <property type="match status" value="1"/>
</dbReference>
<dbReference type="PANTHER" id="PTHR23504:SF108">
    <property type="entry name" value="OS11G0151500 PROTEIN"/>
    <property type="match status" value="1"/>
</dbReference>
<reference evidence="10 11" key="1">
    <citation type="submission" date="2024-01" db="EMBL/GenBank/DDBJ databases">
        <title>The complete chloroplast genome sequence of Lithospermum erythrorhizon: insights into the phylogenetic relationship among Boraginaceae species and the maternal lineages of purple gromwells.</title>
        <authorList>
            <person name="Okada T."/>
            <person name="Watanabe K."/>
        </authorList>
    </citation>
    <scope>NUCLEOTIDE SEQUENCE [LARGE SCALE GENOMIC DNA]</scope>
</reference>
<dbReference type="EMBL" id="BAABME010000971">
    <property type="protein sequence ID" value="GAA0146699.1"/>
    <property type="molecule type" value="Genomic_DNA"/>
</dbReference>
<dbReference type="InterPro" id="IPR020846">
    <property type="entry name" value="MFS_dom"/>
</dbReference>
<feature type="transmembrane region" description="Helical" evidence="7">
    <location>
        <begin position="175"/>
        <end position="197"/>
    </location>
</feature>
<evidence type="ECO:0000256" key="7">
    <source>
        <dbReference type="SAM" id="Phobius"/>
    </source>
</evidence>
<keyword evidence="3 7" id="KW-0812">Transmembrane</keyword>
<dbReference type="AlphaFoldDB" id="A0AAV3P4V8"/>
<feature type="chain" id="PRO_5043708020" evidence="8">
    <location>
        <begin position="30"/>
        <end position="444"/>
    </location>
</feature>
<evidence type="ECO:0000256" key="2">
    <source>
        <dbReference type="ARBA" id="ARBA00022448"/>
    </source>
</evidence>
<feature type="transmembrane region" description="Helical" evidence="7">
    <location>
        <begin position="306"/>
        <end position="326"/>
    </location>
</feature>
<feature type="transmembrane region" description="Helical" evidence="7">
    <location>
        <begin position="276"/>
        <end position="294"/>
    </location>
</feature>
<comment type="caution">
    <text evidence="10">The sequence shown here is derived from an EMBL/GenBank/DDBJ whole genome shotgun (WGS) entry which is preliminary data.</text>
</comment>
<dbReference type="GO" id="GO:0016020">
    <property type="term" value="C:membrane"/>
    <property type="evidence" value="ECO:0007669"/>
    <property type="project" value="UniProtKB-SubCell"/>
</dbReference>
<comment type="subcellular location">
    <subcellularLocation>
        <location evidence="1">Membrane</location>
        <topology evidence="1">Multi-pass membrane protein</topology>
    </subcellularLocation>
</comment>
<evidence type="ECO:0000313" key="10">
    <source>
        <dbReference type="EMBL" id="GAA0146699.1"/>
    </source>
</evidence>
<feature type="signal peptide" evidence="8">
    <location>
        <begin position="1"/>
        <end position="29"/>
    </location>
</feature>
<feature type="transmembrane region" description="Helical" evidence="7">
    <location>
        <begin position="245"/>
        <end position="264"/>
    </location>
</feature>
<dbReference type="CDD" id="cd17330">
    <property type="entry name" value="MFS_SLC46_TetA_like"/>
    <property type="match status" value="1"/>
</dbReference>
<dbReference type="InterPro" id="IPR036259">
    <property type="entry name" value="MFS_trans_sf"/>
</dbReference>
<evidence type="ECO:0000313" key="11">
    <source>
        <dbReference type="Proteomes" id="UP001454036"/>
    </source>
</evidence>
<comment type="similarity">
    <text evidence="6">Belongs to the major facilitator superfamily. Phosphate:H(+) symporter (TC 2.A.1.9) family.</text>
</comment>
<evidence type="ECO:0000256" key="3">
    <source>
        <dbReference type="ARBA" id="ARBA00022692"/>
    </source>
</evidence>
<protein>
    <submittedName>
        <fullName evidence="10">Secondary carrier transporter</fullName>
    </submittedName>
</protein>
<sequence length="444" mass="48243">MVRWLWQSLKELKPLVHLLFPLCIHWIASEMANPALVDISTRALCYGESSCAQVIYINGIQQTVVGVFKMVAIPLLGQLADEHGRKPLLLLTISTEIVPFTLLAIHSSKGFVYAYYALRTISEIISQGSIFTISVAYVADVVDVSKRAAVFGWMTGLSSASHVVGNLLVRFLPEYYIFKVAVVLLIISPIYMAFFLAETVQPRQTQESSPQSLNKVFKVVQGRYNSMRSAISVVLTSPTLKSITLVLFFYELGMSGISNVLLYYLKAAFGFDKNQFSEILSVVGIGSIISQLVVLPIANPLVGEKVILCTALLGSVAYGFLYGLAWAPWVPYLSASFGVIFVLVKPSTYAIISKASSSNDQGKAQGLIAGVQSISDMLSPLAMSPLTTWFLSSDAPFDCKGFSIICASVCMLIALVCACIIPKEPSSQKVDDDAAENIEAPLLS</sequence>
<dbReference type="InterPro" id="IPR011701">
    <property type="entry name" value="MFS"/>
</dbReference>
<keyword evidence="8" id="KW-0732">Signal</keyword>
<keyword evidence="4 7" id="KW-1133">Transmembrane helix</keyword>
<name>A0AAV3P4V8_LITER</name>
<accession>A0AAV3P4V8</accession>
<dbReference type="SUPFAM" id="SSF103473">
    <property type="entry name" value="MFS general substrate transporter"/>
    <property type="match status" value="1"/>
</dbReference>
<dbReference type="PANTHER" id="PTHR23504">
    <property type="entry name" value="MAJOR FACILITATOR SUPERFAMILY DOMAIN-CONTAINING PROTEIN 10"/>
    <property type="match status" value="1"/>
</dbReference>
<evidence type="ECO:0000259" key="9">
    <source>
        <dbReference type="PROSITE" id="PS50850"/>
    </source>
</evidence>
<evidence type="ECO:0000256" key="1">
    <source>
        <dbReference type="ARBA" id="ARBA00004141"/>
    </source>
</evidence>
<evidence type="ECO:0000256" key="6">
    <source>
        <dbReference type="ARBA" id="ARBA00044504"/>
    </source>
</evidence>
<gene>
    <name evidence="10" type="ORF">LIER_06592</name>
</gene>